<dbReference type="NCBIfam" id="TIGR00254">
    <property type="entry name" value="GGDEF"/>
    <property type="match status" value="1"/>
</dbReference>
<dbReference type="Pfam" id="PF00072">
    <property type="entry name" value="Response_reg"/>
    <property type="match status" value="1"/>
</dbReference>
<dbReference type="RefSeq" id="WP_074632506.1">
    <property type="nucleotide sequence ID" value="NZ_FNKY01000001.1"/>
</dbReference>
<dbReference type="Pfam" id="PF00990">
    <property type="entry name" value="GGDEF"/>
    <property type="match status" value="1"/>
</dbReference>
<gene>
    <name evidence="6" type="ORF">SAMN05216402_2259</name>
</gene>
<organism evidence="6 7">
    <name type="scientific">Nitrosospira multiformis</name>
    <dbReference type="NCBI Taxonomy" id="1231"/>
    <lineage>
        <taxon>Bacteria</taxon>
        <taxon>Pseudomonadati</taxon>
        <taxon>Pseudomonadota</taxon>
        <taxon>Betaproteobacteria</taxon>
        <taxon>Nitrosomonadales</taxon>
        <taxon>Nitrosomonadaceae</taxon>
        <taxon>Nitrosospira</taxon>
    </lineage>
</organism>
<comment type="caution">
    <text evidence="6">The sequence shown here is derived from an EMBL/GenBank/DDBJ whole genome shotgun (WGS) entry which is preliminary data.</text>
</comment>
<name>A0ABY0TG53_9PROT</name>
<dbReference type="Proteomes" id="UP000183471">
    <property type="component" value="Unassembled WGS sequence"/>
</dbReference>
<dbReference type="SUPFAM" id="SSF52172">
    <property type="entry name" value="CheY-like"/>
    <property type="match status" value="1"/>
</dbReference>
<accession>A0ABY0TG53</accession>
<evidence type="ECO:0000256" key="3">
    <source>
        <dbReference type="PROSITE-ProRule" id="PRU00169"/>
    </source>
</evidence>
<feature type="domain" description="GGDEF" evidence="5">
    <location>
        <begin position="161"/>
        <end position="295"/>
    </location>
</feature>
<dbReference type="InterPro" id="IPR050469">
    <property type="entry name" value="Diguanylate_Cyclase"/>
</dbReference>
<dbReference type="PANTHER" id="PTHR45138">
    <property type="entry name" value="REGULATORY COMPONENTS OF SENSORY TRANSDUCTION SYSTEM"/>
    <property type="match status" value="1"/>
</dbReference>
<dbReference type="CDD" id="cd01949">
    <property type="entry name" value="GGDEF"/>
    <property type="match status" value="1"/>
</dbReference>
<evidence type="ECO:0000256" key="1">
    <source>
        <dbReference type="ARBA" id="ARBA00012528"/>
    </source>
</evidence>
<keyword evidence="7" id="KW-1185">Reference proteome</keyword>
<comment type="catalytic activity">
    <reaction evidence="2">
        <text>2 GTP = 3',3'-c-di-GMP + 2 diphosphate</text>
        <dbReference type="Rhea" id="RHEA:24898"/>
        <dbReference type="ChEBI" id="CHEBI:33019"/>
        <dbReference type="ChEBI" id="CHEBI:37565"/>
        <dbReference type="ChEBI" id="CHEBI:58805"/>
        <dbReference type="EC" id="2.7.7.65"/>
    </reaction>
</comment>
<dbReference type="EMBL" id="FNKY01000001">
    <property type="protein sequence ID" value="SDQ78068.1"/>
    <property type="molecule type" value="Genomic_DNA"/>
</dbReference>
<dbReference type="EC" id="2.7.7.65" evidence="1"/>
<dbReference type="Gene3D" id="3.40.50.2300">
    <property type="match status" value="1"/>
</dbReference>
<evidence type="ECO:0000256" key="2">
    <source>
        <dbReference type="ARBA" id="ARBA00034247"/>
    </source>
</evidence>
<keyword evidence="3" id="KW-0597">Phosphoprotein</keyword>
<dbReference type="SMART" id="SM00448">
    <property type="entry name" value="REC"/>
    <property type="match status" value="1"/>
</dbReference>
<dbReference type="InterPro" id="IPR043128">
    <property type="entry name" value="Rev_trsase/Diguanyl_cyclase"/>
</dbReference>
<dbReference type="PANTHER" id="PTHR45138:SF9">
    <property type="entry name" value="DIGUANYLATE CYCLASE DGCM-RELATED"/>
    <property type="match status" value="1"/>
</dbReference>
<dbReference type="InterPro" id="IPR001789">
    <property type="entry name" value="Sig_transdc_resp-reg_receiver"/>
</dbReference>
<evidence type="ECO:0000313" key="7">
    <source>
        <dbReference type="Proteomes" id="UP000183471"/>
    </source>
</evidence>
<protein>
    <recommendedName>
        <fullName evidence="1">diguanylate cyclase</fullName>
        <ecNumber evidence="1">2.7.7.65</ecNumber>
    </recommendedName>
</protein>
<dbReference type="SUPFAM" id="SSF55073">
    <property type="entry name" value="Nucleotide cyclase"/>
    <property type="match status" value="1"/>
</dbReference>
<dbReference type="CDD" id="cd17574">
    <property type="entry name" value="REC_OmpR"/>
    <property type="match status" value="1"/>
</dbReference>
<reference evidence="6 7" key="1">
    <citation type="submission" date="2016-10" db="EMBL/GenBank/DDBJ databases">
        <authorList>
            <person name="Varghese N."/>
            <person name="Submissions S."/>
        </authorList>
    </citation>
    <scope>NUCLEOTIDE SEQUENCE [LARGE SCALE GENOMIC DNA]</scope>
    <source>
        <strain evidence="6 7">Nl1</strain>
    </source>
</reference>
<dbReference type="SMART" id="SM00267">
    <property type="entry name" value="GGDEF"/>
    <property type="match status" value="1"/>
</dbReference>
<dbReference type="PROSITE" id="PS50110">
    <property type="entry name" value="RESPONSE_REGULATORY"/>
    <property type="match status" value="1"/>
</dbReference>
<dbReference type="Gene3D" id="3.30.70.270">
    <property type="match status" value="1"/>
</dbReference>
<evidence type="ECO:0000259" key="5">
    <source>
        <dbReference type="PROSITE" id="PS50887"/>
    </source>
</evidence>
<feature type="domain" description="Response regulatory" evidence="4">
    <location>
        <begin position="2"/>
        <end position="118"/>
    </location>
</feature>
<sequence>MKILMAEDDTTSRLLFGATLRKLGYTVTAVENGQKAWETWKQDEYSLLISDWMMPDIDGPQLCKMIRAEPSLQYTYIILLTSLDSKGSYLEGMDAGADDFITKPFDEEQLAARLRVAERILALHKKLHIQATHDRLTGVWNRAAIMDHLEEEVERAACQSTCIGVVVADLDHFKRINDTYGHPAGDTVLQEAARRMRLVLRPHDRIGRYGGEEFLITVSSCTGSDAMILAEQIRNSISMEPVDSRSGEISMTVSLGVTVGGDRIGEDTGTLIAAADKALYRAKIAGRNRVEFLNLK</sequence>
<proteinExistence type="predicted"/>
<feature type="modified residue" description="4-aspartylphosphate" evidence="3">
    <location>
        <position position="51"/>
    </location>
</feature>
<evidence type="ECO:0000259" key="4">
    <source>
        <dbReference type="PROSITE" id="PS50110"/>
    </source>
</evidence>
<evidence type="ECO:0000313" key="6">
    <source>
        <dbReference type="EMBL" id="SDQ78068.1"/>
    </source>
</evidence>
<dbReference type="InterPro" id="IPR000160">
    <property type="entry name" value="GGDEF_dom"/>
</dbReference>
<dbReference type="PROSITE" id="PS50887">
    <property type="entry name" value="GGDEF"/>
    <property type="match status" value="1"/>
</dbReference>
<dbReference type="InterPro" id="IPR029787">
    <property type="entry name" value="Nucleotide_cyclase"/>
</dbReference>
<dbReference type="InterPro" id="IPR011006">
    <property type="entry name" value="CheY-like_superfamily"/>
</dbReference>